<evidence type="ECO:0000313" key="2">
    <source>
        <dbReference type="Proteomes" id="UP000694571"/>
    </source>
</evidence>
<organism evidence="1 2">
    <name type="scientific">Sus scrofa</name>
    <name type="common">Pig</name>
    <dbReference type="NCBI Taxonomy" id="9823"/>
    <lineage>
        <taxon>Eukaryota</taxon>
        <taxon>Metazoa</taxon>
        <taxon>Chordata</taxon>
        <taxon>Craniata</taxon>
        <taxon>Vertebrata</taxon>
        <taxon>Euteleostomi</taxon>
        <taxon>Mammalia</taxon>
        <taxon>Eutheria</taxon>
        <taxon>Laurasiatheria</taxon>
        <taxon>Artiodactyla</taxon>
        <taxon>Suina</taxon>
        <taxon>Suidae</taxon>
        <taxon>Sus</taxon>
    </lineage>
</organism>
<proteinExistence type="predicted"/>
<dbReference type="Proteomes" id="UP000694571">
    <property type="component" value="Unplaced"/>
</dbReference>
<dbReference type="Ensembl" id="ENSSSCT00050091147.1">
    <property type="protein sequence ID" value="ENSSSCP00050039177.1"/>
    <property type="gene ID" value="ENSSSCG00050066900.1"/>
</dbReference>
<evidence type="ECO:0000313" key="1">
    <source>
        <dbReference type="Ensembl" id="ENSSSCP00050039177.1"/>
    </source>
</evidence>
<protein>
    <submittedName>
        <fullName evidence="1">Uncharacterized protein</fullName>
    </submittedName>
</protein>
<dbReference type="AlphaFoldDB" id="A0A8D0I4U2"/>
<reference evidence="1" key="1">
    <citation type="submission" date="2025-08" db="UniProtKB">
        <authorList>
            <consortium name="Ensembl"/>
        </authorList>
    </citation>
    <scope>IDENTIFICATION</scope>
</reference>
<sequence>MTVLKKTISNKYWRGWVKSLVHFGWAYKLVQPLWKTVWRSLKRLKIELLYDSAIPLLGIFPKKTNALKDICTCMFITTLFTMVETCKQPKCPSTDE</sequence>
<accession>A0A8D0I4U2</accession>
<name>A0A8D0I4U2_PIG</name>